<evidence type="ECO:0000313" key="3">
    <source>
        <dbReference type="Proteomes" id="UP001596030"/>
    </source>
</evidence>
<dbReference type="RefSeq" id="WP_246969853.1">
    <property type="nucleotide sequence ID" value="NZ_JAKGAN010000003.1"/>
</dbReference>
<proteinExistence type="predicted"/>
<keyword evidence="1" id="KW-0812">Transmembrane</keyword>
<evidence type="ECO:0000313" key="2">
    <source>
        <dbReference type="EMBL" id="MFC4539421.1"/>
    </source>
</evidence>
<keyword evidence="3" id="KW-1185">Reference proteome</keyword>
<keyword evidence="1" id="KW-0472">Membrane</keyword>
<comment type="caution">
    <text evidence="2">The sequence shown here is derived from an EMBL/GenBank/DDBJ whole genome shotgun (WGS) entry which is preliminary data.</text>
</comment>
<gene>
    <name evidence="2" type="ORF">ACFO0U_11595</name>
</gene>
<keyword evidence="1" id="KW-1133">Transmembrane helix</keyword>
<dbReference type="EMBL" id="JBHSEU010000019">
    <property type="protein sequence ID" value="MFC4539421.1"/>
    <property type="molecule type" value="Genomic_DNA"/>
</dbReference>
<organism evidence="2 3">
    <name type="scientific">Chromohalobacter sarecensis</name>
    <dbReference type="NCBI Taxonomy" id="245294"/>
    <lineage>
        <taxon>Bacteria</taxon>
        <taxon>Pseudomonadati</taxon>
        <taxon>Pseudomonadota</taxon>
        <taxon>Gammaproteobacteria</taxon>
        <taxon>Oceanospirillales</taxon>
        <taxon>Halomonadaceae</taxon>
        <taxon>Chromohalobacter</taxon>
    </lineage>
</organism>
<accession>A0ABV9D1M2</accession>
<dbReference type="Proteomes" id="UP001596030">
    <property type="component" value="Unassembled WGS sequence"/>
</dbReference>
<reference evidence="3" key="1">
    <citation type="journal article" date="2019" name="Int. J. Syst. Evol. Microbiol.">
        <title>The Global Catalogue of Microorganisms (GCM) 10K type strain sequencing project: providing services to taxonomists for standard genome sequencing and annotation.</title>
        <authorList>
            <consortium name="The Broad Institute Genomics Platform"/>
            <consortium name="The Broad Institute Genome Sequencing Center for Infectious Disease"/>
            <person name="Wu L."/>
            <person name="Ma J."/>
        </authorList>
    </citation>
    <scope>NUCLEOTIDE SEQUENCE [LARGE SCALE GENOMIC DNA]</scope>
    <source>
        <strain evidence="3">CGMCC 1.12121</strain>
    </source>
</reference>
<feature type="transmembrane region" description="Helical" evidence="1">
    <location>
        <begin position="114"/>
        <end position="131"/>
    </location>
</feature>
<protein>
    <submittedName>
        <fullName evidence="2">Uncharacterized protein</fullName>
    </submittedName>
</protein>
<sequence length="133" mass="14902">MRVDQDYLNKLTRPFATEYSLTVSQYFQRLDANNTPYEESEGKLSEKFLLHIEHLIDDGCIVGPNREQSGASQLGLKIGVNRHAIIVNDGWVKYIKPSKDGIVKPMVIWLRDHTLGAILSGLVIAIILAALNL</sequence>
<name>A0ABV9D1M2_9GAMM</name>
<evidence type="ECO:0000256" key="1">
    <source>
        <dbReference type="SAM" id="Phobius"/>
    </source>
</evidence>